<dbReference type="EMBL" id="MEVK01000006">
    <property type="protein sequence ID" value="OGC59850.1"/>
    <property type="molecule type" value="Genomic_DNA"/>
</dbReference>
<dbReference type="Proteomes" id="UP000178964">
    <property type="component" value="Unassembled WGS sequence"/>
</dbReference>
<dbReference type="STRING" id="1802627.A3A70_03040"/>
<reference evidence="1 2" key="1">
    <citation type="journal article" date="2016" name="Nat. Commun.">
        <title>Thousands of microbial genomes shed light on interconnected biogeochemical processes in an aquifer system.</title>
        <authorList>
            <person name="Anantharaman K."/>
            <person name="Brown C.T."/>
            <person name="Hug L.A."/>
            <person name="Sharon I."/>
            <person name="Castelle C.J."/>
            <person name="Probst A.J."/>
            <person name="Thomas B.C."/>
            <person name="Singh A."/>
            <person name="Wilkins M.J."/>
            <person name="Karaoz U."/>
            <person name="Brodie E.L."/>
            <person name="Williams K.H."/>
            <person name="Hubbard S.S."/>
            <person name="Banfield J.F."/>
        </authorList>
    </citation>
    <scope>NUCLEOTIDE SEQUENCE [LARGE SCALE GENOMIC DNA]</scope>
</reference>
<comment type="caution">
    <text evidence="1">The sequence shown here is derived from an EMBL/GenBank/DDBJ whole genome shotgun (WGS) entry which is preliminary data.</text>
</comment>
<evidence type="ECO:0000313" key="2">
    <source>
        <dbReference type="Proteomes" id="UP000178964"/>
    </source>
</evidence>
<evidence type="ECO:0000313" key="1">
    <source>
        <dbReference type="EMBL" id="OGC59850.1"/>
    </source>
</evidence>
<gene>
    <name evidence="1" type="ORF">A3A70_03040</name>
</gene>
<organism evidence="1 2">
    <name type="scientific">candidate division WWE3 bacterium RIFCSPLOWO2_01_FULL_42_11</name>
    <dbReference type="NCBI Taxonomy" id="1802627"/>
    <lineage>
        <taxon>Bacteria</taxon>
        <taxon>Katanobacteria</taxon>
    </lineage>
</organism>
<protein>
    <submittedName>
        <fullName evidence="1">Uncharacterized protein</fullName>
    </submittedName>
</protein>
<dbReference type="AlphaFoldDB" id="A0A1F4VS38"/>
<sequence length="239" mass="28181">MKIKIGAPYRIGHNLSDKNTKKIAQVLENSWKFKLAVKNIRDKYNIPHVGFDNKKNGQLLKARRLTDNPDFIDDVFELTLVLNPPLPRYWVFSLLYFVLENILRPPQYPEILIYPNKYSKPSNPEKPLGLFLLLNYLFIMVGENVSKKQLHDFIEEEWDELKEHLNKLPQNPSNAMERLDMGIKIIDMRDNNDMSFEEIAEQLSKEIPEADLKEYEALNENNVRQIYHRTKTKLAKINQ</sequence>
<accession>A0A1F4VS38</accession>
<name>A0A1F4VS38_UNCKA</name>
<proteinExistence type="predicted"/>